<organism evidence="1 2">
    <name type="scientific">Geomobilimonas luticola</name>
    <dbReference type="NCBI Taxonomy" id="1114878"/>
    <lineage>
        <taxon>Bacteria</taxon>
        <taxon>Pseudomonadati</taxon>
        <taxon>Thermodesulfobacteriota</taxon>
        <taxon>Desulfuromonadia</taxon>
        <taxon>Geobacterales</taxon>
        <taxon>Geobacteraceae</taxon>
        <taxon>Geomobilimonas</taxon>
    </lineage>
</organism>
<evidence type="ECO:0000313" key="1">
    <source>
        <dbReference type="EMBL" id="MBT0654514.1"/>
    </source>
</evidence>
<evidence type="ECO:0000313" key="2">
    <source>
        <dbReference type="Proteomes" id="UP000756860"/>
    </source>
</evidence>
<keyword evidence="2" id="KW-1185">Reference proteome</keyword>
<gene>
    <name evidence="1" type="ORF">KI810_15795</name>
</gene>
<dbReference type="Proteomes" id="UP000756860">
    <property type="component" value="Unassembled WGS sequence"/>
</dbReference>
<reference evidence="1 2" key="1">
    <citation type="submission" date="2021-05" db="EMBL/GenBank/DDBJ databases">
        <title>The draft genome of Geobacter luticola JCM 17780.</title>
        <authorList>
            <person name="Xu Z."/>
            <person name="Masuda Y."/>
            <person name="Itoh H."/>
            <person name="Senoo K."/>
        </authorList>
    </citation>
    <scope>NUCLEOTIDE SEQUENCE [LARGE SCALE GENOMIC DNA]</scope>
    <source>
        <strain evidence="1 2">JCM 17780</strain>
    </source>
</reference>
<dbReference type="RefSeq" id="WP_214176522.1">
    <property type="nucleotide sequence ID" value="NZ_JAHCVK010000011.1"/>
</dbReference>
<proteinExistence type="predicted"/>
<name>A0ABS5SGM1_9BACT</name>
<comment type="caution">
    <text evidence="1">The sequence shown here is derived from an EMBL/GenBank/DDBJ whole genome shotgun (WGS) entry which is preliminary data.</text>
</comment>
<accession>A0ABS5SGM1</accession>
<sequence>MTTTEIAKTIKNERTADMQFISWWRKEEDFLDYDLIDRFLENAGQNREVGGYELLSTEQMWERLEKVCGKRVMKTQKAGEHLIEWNGEKGARTCPYTPKSIIEIFDIETKGNVVD</sequence>
<dbReference type="EMBL" id="JAHCVK010000011">
    <property type="protein sequence ID" value="MBT0654514.1"/>
    <property type="molecule type" value="Genomic_DNA"/>
</dbReference>
<protein>
    <submittedName>
        <fullName evidence="1">Uncharacterized protein</fullName>
    </submittedName>
</protein>